<organism evidence="7 8">
    <name type="scientific">Legionella parisiensis</name>
    <dbReference type="NCBI Taxonomy" id="45071"/>
    <lineage>
        <taxon>Bacteria</taxon>
        <taxon>Pseudomonadati</taxon>
        <taxon>Pseudomonadota</taxon>
        <taxon>Gammaproteobacteria</taxon>
        <taxon>Legionellales</taxon>
        <taxon>Legionellaceae</taxon>
        <taxon>Legionella</taxon>
    </lineage>
</organism>
<dbReference type="OrthoDB" id="9805870at2"/>
<dbReference type="Gene3D" id="3.40.1790.10">
    <property type="entry name" value="Indigoidine synthase domain"/>
    <property type="match status" value="1"/>
</dbReference>
<evidence type="ECO:0000256" key="3">
    <source>
        <dbReference type="ARBA" id="ARBA00023211"/>
    </source>
</evidence>
<dbReference type="GO" id="GO:0046113">
    <property type="term" value="P:nucleobase catabolic process"/>
    <property type="evidence" value="ECO:0007669"/>
    <property type="project" value="UniProtKB-UniRule"/>
</dbReference>
<dbReference type="PANTHER" id="PTHR42909">
    <property type="entry name" value="ZGC:136858"/>
    <property type="match status" value="1"/>
</dbReference>
<sequence>MKQFFDYSPEVQSALENKKPVLALESTIISHGMPYPDNYETAQAVEHIVREYDVTPATIAVIDGKIKIGLTENELHQFACNKEVLKASRRDLPFIATNRYSAGTTVAATLFCAAKAGIKLFATGGIGGVHRGDVQDISADLIEISRTPIAVICAGAKAILDLPRTLELLETMSVPVIGYRTQVLPAFYTDSTQYSLSTWVEDVPTLAEIVTAHWDIGMSSGVLITNPIPAEFNIPLEVIEPVIANAIQKAEQNNISGKALTPFLLAEVAQLTQGKSLLANIALIKNNARLGAKLARAVLALGRSKQ</sequence>
<comment type="caution">
    <text evidence="7">The sequence shown here is derived from an EMBL/GenBank/DDBJ whole genome shotgun (WGS) entry which is preliminary data.</text>
</comment>
<evidence type="ECO:0000256" key="4">
    <source>
        <dbReference type="ARBA" id="ARBA00023239"/>
    </source>
</evidence>
<name>A0A1E5JQK8_9GAMM</name>
<comment type="cofactor">
    <cofactor evidence="6">
        <name>Mn(2+)</name>
        <dbReference type="ChEBI" id="CHEBI:29035"/>
    </cofactor>
    <text evidence="6">Binds 1 Mn(2+) ion per subunit.</text>
</comment>
<comment type="subunit">
    <text evidence="6">Homotrimer.</text>
</comment>
<keyword evidence="8" id="KW-1185">Reference proteome</keyword>
<keyword evidence="3 6" id="KW-0464">Manganese</keyword>
<dbReference type="Proteomes" id="UP000095229">
    <property type="component" value="Unassembled WGS sequence"/>
</dbReference>
<feature type="active site" description="Proton donor" evidence="6">
    <location>
        <position position="25"/>
    </location>
</feature>
<dbReference type="GO" id="GO:0004730">
    <property type="term" value="F:pseudouridylate synthase activity"/>
    <property type="evidence" value="ECO:0007669"/>
    <property type="project" value="UniProtKB-UniRule"/>
</dbReference>
<comment type="catalytic activity">
    <reaction evidence="6">
        <text>D-ribose 5-phosphate + uracil = psi-UMP + H2O</text>
        <dbReference type="Rhea" id="RHEA:18337"/>
        <dbReference type="ChEBI" id="CHEBI:15377"/>
        <dbReference type="ChEBI" id="CHEBI:17568"/>
        <dbReference type="ChEBI" id="CHEBI:58380"/>
        <dbReference type="ChEBI" id="CHEBI:78346"/>
        <dbReference type="EC" id="4.2.1.70"/>
    </reaction>
</comment>
<dbReference type="SUPFAM" id="SSF110581">
    <property type="entry name" value="Indigoidine synthase A-like"/>
    <property type="match status" value="1"/>
</dbReference>
<feature type="binding site" evidence="6">
    <location>
        <position position="106"/>
    </location>
    <ligand>
        <name>substrate</name>
    </ligand>
</feature>
<accession>A0A1E5JQK8</accession>
<dbReference type="EC" id="4.2.1.70" evidence="6"/>
<evidence type="ECO:0000256" key="6">
    <source>
        <dbReference type="HAMAP-Rule" id="MF_01876"/>
    </source>
</evidence>
<dbReference type="STRING" id="45071.Lpar_1578"/>
<gene>
    <name evidence="6 7" type="primary">psuG</name>
    <name evidence="7" type="ORF">lpari_02198</name>
</gene>
<comment type="function">
    <text evidence="6">Catalyzes the reversible cleavage of pseudouridine 5'-phosphate (PsiMP) to ribose 5-phosphate and uracil. Functions biologically in the cleavage direction, as part of a pseudouridine degradation pathway.</text>
</comment>
<comment type="similarity">
    <text evidence="6">Belongs to the pseudouridine-5'-phosphate glycosidase family.</text>
</comment>
<keyword evidence="2 6" id="KW-0378">Hydrolase</keyword>
<feature type="binding site" evidence="6">
    <location>
        <begin position="138"/>
        <end position="140"/>
    </location>
    <ligand>
        <name>substrate</name>
    </ligand>
</feature>
<dbReference type="EMBL" id="LSOG01000062">
    <property type="protein sequence ID" value="OEH46730.1"/>
    <property type="molecule type" value="Genomic_DNA"/>
</dbReference>
<evidence type="ECO:0000313" key="8">
    <source>
        <dbReference type="Proteomes" id="UP000095229"/>
    </source>
</evidence>
<dbReference type="HAMAP" id="MF_01876">
    <property type="entry name" value="PsiMP_glycosidase"/>
    <property type="match status" value="1"/>
</dbReference>
<evidence type="ECO:0000256" key="1">
    <source>
        <dbReference type="ARBA" id="ARBA00022723"/>
    </source>
</evidence>
<dbReference type="Pfam" id="PF04227">
    <property type="entry name" value="Indigoidine_A"/>
    <property type="match status" value="1"/>
</dbReference>
<dbReference type="PANTHER" id="PTHR42909:SF1">
    <property type="entry name" value="CARBOHYDRATE KINASE PFKB DOMAIN-CONTAINING PROTEIN"/>
    <property type="match status" value="1"/>
</dbReference>
<dbReference type="RefSeq" id="WP_058517444.1">
    <property type="nucleotide sequence ID" value="NZ_CAAAIE010000006.1"/>
</dbReference>
<dbReference type="GO" id="GO:0046872">
    <property type="term" value="F:metal ion binding"/>
    <property type="evidence" value="ECO:0007669"/>
    <property type="project" value="UniProtKB-KW"/>
</dbReference>
<dbReference type="PATRIC" id="fig|45071.6.peg.1697"/>
<protein>
    <recommendedName>
        <fullName evidence="6">Pseudouridine-5'-phosphate glycosidase</fullName>
        <shortName evidence="6">PsiMP glycosidase</shortName>
        <ecNumber evidence="6">4.2.1.70</ecNumber>
    </recommendedName>
</protein>
<dbReference type="InterPro" id="IPR022830">
    <property type="entry name" value="Indigdn_synthA-like"/>
</dbReference>
<evidence type="ECO:0000256" key="5">
    <source>
        <dbReference type="ARBA" id="ARBA00023295"/>
    </source>
</evidence>
<evidence type="ECO:0000256" key="2">
    <source>
        <dbReference type="ARBA" id="ARBA00022801"/>
    </source>
</evidence>
<proteinExistence type="inferred from homology"/>
<feature type="binding site" evidence="6">
    <location>
        <position position="86"/>
    </location>
    <ligand>
        <name>substrate</name>
    </ligand>
</feature>
<feature type="binding site" evidence="6">
    <location>
        <position position="136"/>
    </location>
    <ligand>
        <name>Mn(2+)</name>
        <dbReference type="ChEBI" id="CHEBI:29035"/>
    </ligand>
</feature>
<keyword evidence="4 6" id="KW-0456">Lyase</keyword>
<feature type="active site" description="Nucleophile" evidence="6">
    <location>
        <position position="157"/>
    </location>
</feature>
<keyword evidence="5 6" id="KW-0326">Glycosidase</keyword>
<dbReference type="GO" id="GO:0005737">
    <property type="term" value="C:cytoplasm"/>
    <property type="evidence" value="ECO:0007669"/>
    <property type="project" value="TreeGrafter"/>
</dbReference>
<keyword evidence="1 6" id="KW-0479">Metal-binding</keyword>
<evidence type="ECO:0000313" key="7">
    <source>
        <dbReference type="EMBL" id="OEH46730.1"/>
    </source>
</evidence>
<reference evidence="7 8" key="1">
    <citation type="submission" date="2016-02" db="EMBL/GenBank/DDBJ databases">
        <title>Secondary metabolites in Legionella.</title>
        <authorList>
            <person name="Tobias N.J."/>
            <person name="Bode H.B."/>
        </authorList>
    </citation>
    <scope>NUCLEOTIDE SEQUENCE [LARGE SCALE GENOMIC DNA]</scope>
    <source>
        <strain evidence="7 8">DSM 19216</strain>
    </source>
</reference>
<dbReference type="AlphaFoldDB" id="A0A1E5JQK8"/>
<dbReference type="GO" id="GO:0016798">
    <property type="term" value="F:hydrolase activity, acting on glycosyl bonds"/>
    <property type="evidence" value="ECO:0007669"/>
    <property type="project" value="UniProtKB-KW"/>
</dbReference>
<dbReference type="InterPro" id="IPR007342">
    <property type="entry name" value="PsuG"/>
</dbReference>